<accession>A0A229UGD5</accession>
<keyword evidence="1" id="KW-1133">Transmembrane helix</keyword>
<dbReference type="Proteomes" id="UP000215509">
    <property type="component" value="Unassembled WGS sequence"/>
</dbReference>
<reference evidence="2 3" key="1">
    <citation type="submission" date="2017-07" db="EMBL/GenBank/DDBJ databases">
        <title>Genome sequencing and assembly of Paenibacillus rigui.</title>
        <authorList>
            <person name="Mayilraj S."/>
        </authorList>
    </citation>
    <scope>NUCLEOTIDE SEQUENCE [LARGE SCALE GENOMIC DNA]</scope>
    <source>
        <strain evidence="2 3">JCM 16352</strain>
    </source>
</reference>
<proteinExistence type="predicted"/>
<organism evidence="2 3">
    <name type="scientific">Paenibacillus rigui</name>
    <dbReference type="NCBI Taxonomy" id="554312"/>
    <lineage>
        <taxon>Bacteria</taxon>
        <taxon>Bacillati</taxon>
        <taxon>Bacillota</taxon>
        <taxon>Bacilli</taxon>
        <taxon>Bacillales</taxon>
        <taxon>Paenibacillaceae</taxon>
        <taxon>Paenibacillus</taxon>
    </lineage>
</organism>
<evidence type="ECO:0000313" key="3">
    <source>
        <dbReference type="Proteomes" id="UP000215509"/>
    </source>
</evidence>
<protein>
    <submittedName>
        <fullName evidence="2">Uncharacterized protein</fullName>
    </submittedName>
</protein>
<gene>
    <name evidence="2" type="ORF">CF651_30895</name>
</gene>
<dbReference type="RefSeq" id="WP_094018714.1">
    <property type="nucleotide sequence ID" value="NZ_NMQW01000074.1"/>
</dbReference>
<keyword evidence="3" id="KW-1185">Reference proteome</keyword>
<keyword evidence="1" id="KW-0472">Membrane</keyword>
<sequence>MRLIAVIFGSCILVYIFFAVGPIGWILGSGILLGLIIYGILLLREIKGQLRVKRDFKAENRKIINDNDKIQNEEAIDRQT</sequence>
<feature type="transmembrane region" description="Helical" evidence="1">
    <location>
        <begin position="12"/>
        <end position="43"/>
    </location>
</feature>
<dbReference type="EMBL" id="NMQW01000074">
    <property type="protein sequence ID" value="OXM82456.1"/>
    <property type="molecule type" value="Genomic_DNA"/>
</dbReference>
<dbReference type="AlphaFoldDB" id="A0A229UGD5"/>
<keyword evidence="1" id="KW-0812">Transmembrane</keyword>
<comment type="caution">
    <text evidence="2">The sequence shown here is derived from an EMBL/GenBank/DDBJ whole genome shotgun (WGS) entry which is preliminary data.</text>
</comment>
<evidence type="ECO:0000256" key="1">
    <source>
        <dbReference type="SAM" id="Phobius"/>
    </source>
</evidence>
<evidence type="ECO:0000313" key="2">
    <source>
        <dbReference type="EMBL" id="OXM82456.1"/>
    </source>
</evidence>
<name>A0A229UGD5_9BACL</name>